<dbReference type="InterPro" id="IPR046470">
    <property type="entry name" value="SAM_HAT_C"/>
</dbReference>
<evidence type="ECO:0000259" key="4">
    <source>
        <dbReference type="Pfam" id="PF20257"/>
    </source>
</evidence>
<evidence type="ECO:0000259" key="3">
    <source>
        <dbReference type="Pfam" id="PF01887"/>
    </source>
</evidence>
<dbReference type="InterPro" id="IPR023227">
    <property type="entry name" value="SAM_OH_AdoTrfase_C_sf"/>
</dbReference>
<dbReference type="Gene3D" id="3.40.50.10790">
    <property type="entry name" value="S-adenosyl-l-methionine hydroxide adenosyltransferase, N-terminal"/>
    <property type="match status" value="1"/>
</dbReference>
<dbReference type="InterPro" id="IPR023228">
    <property type="entry name" value="SAM_OH_AdoTrfase_N_sf"/>
</dbReference>
<evidence type="ECO:0008006" key="7">
    <source>
        <dbReference type="Google" id="ProtNLM"/>
    </source>
</evidence>
<dbReference type="AlphaFoldDB" id="A0A4R8IF80"/>
<dbReference type="PANTHER" id="PTHR35092">
    <property type="entry name" value="CHLORINASE MJ1651"/>
    <property type="match status" value="1"/>
</dbReference>
<dbReference type="InterPro" id="IPR046469">
    <property type="entry name" value="SAM_HAT_N"/>
</dbReference>
<organism evidence="5 6">
    <name type="scientific">Thiohalophilus thiocyanatoxydans</name>
    <dbReference type="NCBI Taxonomy" id="381308"/>
    <lineage>
        <taxon>Bacteria</taxon>
        <taxon>Pseudomonadati</taxon>
        <taxon>Pseudomonadota</taxon>
        <taxon>Gammaproteobacteria</taxon>
        <taxon>Thiohalomonadales</taxon>
        <taxon>Thiohalophilaceae</taxon>
        <taxon>Thiohalophilus</taxon>
    </lineage>
</organism>
<dbReference type="Gene3D" id="2.40.30.90">
    <property type="entry name" value="Bacterial fluorinating enzyme like"/>
    <property type="match status" value="1"/>
</dbReference>
<dbReference type="Pfam" id="PF01887">
    <property type="entry name" value="SAM_HAT_N"/>
    <property type="match status" value="1"/>
</dbReference>
<evidence type="ECO:0000256" key="2">
    <source>
        <dbReference type="ARBA" id="ARBA00024035"/>
    </source>
</evidence>
<comment type="caution">
    <text evidence="5">The sequence shown here is derived from an EMBL/GenBank/DDBJ whole genome shotgun (WGS) entry which is preliminary data.</text>
</comment>
<name>A0A4R8IF80_9GAMM</name>
<evidence type="ECO:0000256" key="1">
    <source>
        <dbReference type="ARBA" id="ARBA00022691"/>
    </source>
</evidence>
<dbReference type="SUPFAM" id="SSF101852">
    <property type="entry name" value="Bacterial fluorinating enzyme, C-terminal domain"/>
    <property type="match status" value="1"/>
</dbReference>
<dbReference type="SUPFAM" id="SSF102522">
    <property type="entry name" value="Bacterial fluorinating enzyme, N-terminal domain"/>
    <property type="match status" value="1"/>
</dbReference>
<dbReference type="PANTHER" id="PTHR35092:SF1">
    <property type="entry name" value="CHLORINASE MJ1651"/>
    <property type="match status" value="1"/>
</dbReference>
<keyword evidence="6" id="KW-1185">Reference proteome</keyword>
<dbReference type="InterPro" id="IPR002747">
    <property type="entry name" value="SAM_OH_AdoTrfase"/>
</dbReference>
<dbReference type="EMBL" id="SOQX01000010">
    <property type="protein sequence ID" value="TDX97946.1"/>
    <property type="molecule type" value="Genomic_DNA"/>
</dbReference>
<protein>
    <recommendedName>
        <fullName evidence="7">SAM-dependent chlorinase/fluorinase</fullName>
    </recommendedName>
</protein>
<feature type="domain" description="S-adenosyl-l-methionine hydroxide adenosyltransferase C-terminal" evidence="4">
    <location>
        <begin position="162"/>
        <end position="239"/>
    </location>
</feature>
<accession>A0A4R8IF80</accession>
<dbReference type="PIRSF" id="PIRSF006779">
    <property type="entry name" value="UCP006779"/>
    <property type="match status" value="1"/>
</dbReference>
<keyword evidence="1" id="KW-0949">S-adenosyl-L-methionine</keyword>
<dbReference type="RefSeq" id="WP_134085308.1">
    <property type="nucleotide sequence ID" value="NZ_SOQX01000010.1"/>
</dbReference>
<dbReference type="OrthoDB" id="9792195at2"/>
<proteinExistence type="inferred from homology"/>
<evidence type="ECO:0000313" key="5">
    <source>
        <dbReference type="EMBL" id="TDX97946.1"/>
    </source>
</evidence>
<gene>
    <name evidence="5" type="ORF">EDC23_2751</name>
</gene>
<feature type="domain" description="S-adenosyl-l-methionine hydroxide adenosyltransferase N-terminal" evidence="3">
    <location>
        <begin position="2"/>
        <end position="141"/>
    </location>
</feature>
<comment type="similarity">
    <text evidence="2">Belongs to the SAM hydrolase / SAM-dependent halogenase family.</text>
</comment>
<evidence type="ECO:0000313" key="6">
    <source>
        <dbReference type="Proteomes" id="UP000294914"/>
    </source>
</evidence>
<reference evidence="5 6" key="1">
    <citation type="submission" date="2019-03" db="EMBL/GenBank/DDBJ databases">
        <title>Genomic Encyclopedia of Type Strains, Phase IV (KMG-IV): sequencing the most valuable type-strain genomes for metagenomic binning, comparative biology and taxonomic classification.</title>
        <authorList>
            <person name="Goeker M."/>
        </authorList>
    </citation>
    <scope>NUCLEOTIDE SEQUENCE [LARGE SCALE GENOMIC DNA]</scope>
    <source>
        <strain evidence="5 6">DSM 16326</strain>
    </source>
</reference>
<dbReference type="Pfam" id="PF20257">
    <property type="entry name" value="SAM_HAT_C"/>
    <property type="match status" value="1"/>
</dbReference>
<dbReference type="Proteomes" id="UP000294914">
    <property type="component" value="Unassembled WGS sequence"/>
</dbReference>
<sequence>MIVLFTDFGYAGPYVGQMKAVLARQAPNVPVIDLMHDAPTFNARAAAYLLAALCEPFPDQSVFVSVVDPGVGHPNRRPVIVRADNHWFVGPANTLFNTVIKLAGEVEAWEITWRPSQLSDSFHGRDLFAPVAAQLALGRMPDAERISVNKLLSPDWPSDLYEIIYFDHYGNAMTGIRSETLGTDQQLQIGDQMLEYTRTFSLAEKGRPFWYRNSVGLVELALYGDSVAERLNLCVGDKLAIQDPAPGP</sequence>